<dbReference type="Gene3D" id="1.10.287.110">
    <property type="entry name" value="DnaJ domain"/>
    <property type="match status" value="1"/>
</dbReference>
<accession>A0AAN7JYT3</accession>
<dbReference type="InterPro" id="IPR044199">
    <property type="entry name" value="NdhU_chloroplastic"/>
</dbReference>
<dbReference type="PANTHER" id="PTHR47726">
    <property type="entry name" value="NAD(P)H-QUINONE OXIDOREDUCTASE SUBUNIT U, CHLOROPLASTIC"/>
    <property type="match status" value="1"/>
</dbReference>
<dbReference type="FunFam" id="1.10.287.110:FF:000080">
    <property type="entry name" value="NAD(P)H-quinone oxidoreductase subunit U chloroplastic"/>
    <property type="match status" value="1"/>
</dbReference>
<feature type="region of interest" description="Disordered" evidence="1">
    <location>
        <begin position="58"/>
        <end position="81"/>
    </location>
</feature>
<organism evidence="4 5">
    <name type="scientific">Trapa incisa</name>
    <dbReference type="NCBI Taxonomy" id="236973"/>
    <lineage>
        <taxon>Eukaryota</taxon>
        <taxon>Viridiplantae</taxon>
        <taxon>Streptophyta</taxon>
        <taxon>Embryophyta</taxon>
        <taxon>Tracheophyta</taxon>
        <taxon>Spermatophyta</taxon>
        <taxon>Magnoliopsida</taxon>
        <taxon>eudicotyledons</taxon>
        <taxon>Gunneridae</taxon>
        <taxon>Pentapetalae</taxon>
        <taxon>rosids</taxon>
        <taxon>malvids</taxon>
        <taxon>Myrtales</taxon>
        <taxon>Lythraceae</taxon>
        <taxon>Trapa</taxon>
    </lineage>
</organism>
<feature type="transmembrane region" description="Helical" evidence="2">
    <location>
        <begin position="208"/>
        <end position="227"/>
    </location>
</feature>
<feature type="region of interest" description="Disordered" evidence="1">
    <location>
        <begin position="1"/>
        <end position="31"/>
    </location>
</feature>
<dbReference type="EMBL" id="JAXIOK010000012">
    <property type="protein sequence ID" value="KAK4757873.1"/>
    <property type="molecule type" value="Genomic_DNA"/>
</dbReference>
<evidence type="ECO:0000256" key="2">
    <source>
        <dbReference type="SAM" id="Phobius"/>
    </source>
</evidence>
<evidence type="ECO:0000256" key="1">
    <source>
        <dbReference type="SAM" id="MobiDB-lite"/>
    </source>
</evidence>
<evidence type="ECO:0000313" key="5">
    <source>
        <dbReference type="Proteomes" id="UP001345219"/>
    </source>
</evidence>
<sequence length="229" mass="25139">MAVSSTTAAAYNLSNNRTSSPPPPTPSPSLLRAHHVSLFPLRSVSSVAKLQRKAVVVSSSGDIPATETSASESSIEAPSSPSSLISALNVERALRGIAITEVDHYGRLGIPRKCPYDQVPMAYQKKVEEVKSQEGVEEDELNKQLQLLQESYSILSSVEERRMYDWSLSRTENPERYAWPFEADIPQTPTQTQTPPAQEPEDVGPTRAVGYFMLGWLVLSVVLSIALNR</sequence>
<reference evidence="4 5" key="1">
    <citation type="journal article" date="2023" name="Hortic Res">
        <title>Pangenome of water caltrop reveals structural variations and asymmetric subgenome divergence after allopolyploidization.</title>
        <authorList>
            <person name="Zhang X."/>
            <person name="Chen Y."/>
            <person name="Wang L."/>
            <person name="Yuan Y."/>
            <person name="Fang M."/>
            <person name="Shi L."/>
            <person name="Lu R."/>
            <person name="Comes H.P."/>
            <person name="Ma Y."/>
            <person name="Chen Y."/>
            <person name="Huang G."/>
            <person name="Zhou Y."/>
            <person name="Zheng Z."/>
            <person name="Qiu Y."/>
        </authorList>
    </citation>
    <scope>NUCLEOTIDE SEQUENCE [LARGE SCALE GENOMIC DNA]</scope>
    <source>
        <tissue evidence="4">Roots</tissue>
    </source>
</reference>
<gene>
    <name evidence="4" type="ORF">SAY87_019174</name>
</gene>
<dbReference type="InterPro" id="IPR036869">
    <property type="entry name" value="J_dom_sf"/>
</dbReference>
<dbReference type="PROSITE" id="PS50076">
    <property type="entry name" value="DNAJ_2"/>
    <property type="match status" value="1"/>
</dbReference>
<keyword evidence="5" id="KW-1185">Reference proteome</keyword>
<protein>
    <recommendedName>
        <fullName evidence="3">J domain-containing protein</fullName>
    </recommendedName>
</protein>
<feature type="domain" description="J" evidence="3">
    <location>
        <begin position="103"/>
        <end position="168"/>
    </location>
</feature>
<keyword evidence="2" id="KW-0472">Membrane</keyword>
<evidence type="ECO:0000313" key="4">
    <source>
        <dbReference type="EMBL" id="KAK4757873.1"/>
    </source>
</evidence>
<dbReference type="InterPro" id="IPR001623">
    <property type="entry name" value="DnaJ_domain"/>
</dbReference>
<dbReference type="GO" id="GO:0009535">
    <property type="term" value="C:chloroplast thylakoid membrane"/>
    <property type="evidence" value="ECO:0007669"/>
    <property type="project" value="InterPro"/>
</dbReference>
<dbReference type="AlphaFoldDB" id="A0AAN7JYT3"/>
<evidence type="ECO:0000259" key="3">
    <source>
        <dbReference type="PROSITE" id="PS50076"/>
    </source>
</evidence>
<comment type="caution">
    <text evidence="4">The sequence shown here is derived from an EMBL/GenBank/DDBJ whole genome shotgun (WGS) entry which is preliminary data.</text>
</comment>
<feature type="compositionally biased region" description="Low complexity" evidence="1">
    <location>
        <begin position="63"/>
        <end position="81"/>
    </location>
</feature>
<dbReference type="SUPFAM" id="SSF46565">
    <property type="entry name" value="Chaperone J-domain"/>
    <property type="match status" value="1"/>
</dbReference>
<dbReference type="PANTHER" id="PTHR47726:SF1">
    <property type="entry name" value="NAD(P)H-QUINONE OXIDOREDUCTASE SUBUNIT U, CHLOROPLASTIC"/>
    <property type="match status" value="1"/>
</dbReference>
<keyword evidence="2" id="KW-1133">Transmembrane helix</keyword>
<proteinExistence type="predicted"/>
<name>A0AAN7JYT3_9MYRT</name>
<dbReference type="GO" id="GO:0010598">
    <property type="term" value="C:NAD(P)H dehydrogenase complex (plastoquinone)"/>
    <property type="evidence" value="ECO:0007669"/>
    <property type="project" value="InterPro"/>
</dbReference>
<dbReference type="Proteomes" id="UP001345219">
    <property type="component" value="Chromosome 15"/>
</dbReference>
<keyword evidence="2" id="KW-0812">Transmembrane</keyword>